<name>A0ABR2KV05_9EUKA</name>
<gene>
    <name evidence="3" type="ORF">M9Y10_023410</name>
</gene>
<accession>A0ABR2KV05</accession>
<comment type="caution">
    <text evidence="3">The sequence shown here is derived from an EMBL/GenBank/DDBJ whole genome shotgun (WGS) entry which is preliminary data.</text>
</comment>
<evidence type="ECO:0000256" key="2">
    <source>
        <dbReference type="SAM" id="MobiDB-lite"/>
    </source>
</evidence>
<proteinExistence type="predicted"/>
<protein>
    <submittedName>
        <fullName evidence="3">Uncharacterized protein</fullName>
    </submittedName>
</protein>
<reference evidence="3 4" key="1">
    <citation type="submission" date="2024-04" db="EMBL/GenBank/DDBJ databases">
        <title>Tritrichomonas musculus Genome.</title>
        <authorList>
            <person name="Alves-Ferreira E."/>
            <person name="Grigg M."/>
            <person name="Lorenzi H."/>
            <person name="Galac M."/>
        </authorList>
    </citation>
    <scope>NUCLEOTIDE SEQUENCE [LARGE SCALE GENOMIC DNA]</scope>
    <source>
        <strain evidence="3 4">EAF2021</strain>
    </source>
</reference>
<feature type="coiled-coil region" evidence="1">
    <location>
        <begin position="54"/>
        <end position="81"/>
    </location>
</feature>
<feature type="region of interest" description="Disordered" evidence="2">
    <location>
        <begin position="156"/>
        <end position="178"/>
    </location>
</feature>
<feature type="compositionally biased region" description="Basic and acidic residues" evidence="2">
    <location>
        <begin position="156"/>
        <end position="170"/>
    </location>
</feature>
<keyword evidence="4" id="KW-1185">Reference proteome</keyword>
<evidence type="ECO:0000313" key="4">
    <source>
        <dbReference type="Proteomes" id="UP001470230"/>
    </source>
</evidence>
<feature type="coiled-coil region" evidence="1">
    <location>
        <begin position="273"/>
        <end position="300"/>
    </location>
</feature>
<evidence type="ECO:0000256" key="1">
    <source>
        <dbReference type="SAM" id="Coils"/>
    </source>
</evidence>
<organism evidence="3 4">
    <name type="scientific">Tritrichomonas musculus</name>
    <dbReference type="NCBI Taxonomy" id="1915356"/>
    <lineage>
        <taxon>Eukaryota</taxon>
        <taxon>Metamonada</taxon>
        <taxon>Parabasalia</taxon>
        <taxon>Tritrichomonadida</taxon>
        <taxon>Tritrichomonadidae</taxon>
        <taxon>Tritrichomonas</taxon>
    </lineage>
</organism>
<dbReference type="Proteomes" id="UP001470230">
    <property type="component" value="Unassembled WGS sequence"/>
</dbReference>
<dbReference type="EMBL" id="JAPFFF010000003">
    <property type="protein sequence ID" value="KAK8894968.1"/>
    <property type="molecule type" value="Genomic_DNA"/>
</dbReference>
<sequence length="320" mass="37362">MEESFDPEKKCLDVAEKIISCLSDTSIIERFKSIKKNIFSNFENQSTQNIQNHLKQLSYQNVELLNKLNDLKNKCDQFKQLQLNDYALNVINDHINETSPKLHNKPESLDSACSILLDVLEAKSEASTMVRAKLNDENRILRDKISKAEALTNEELKESRRRRLEHDNQTRQKQKQIQQQISQLRAKIQQQSSRYDDLIEENNEIDSSMKEKKCIAKSLMTKLQDAENRRNVAEKRLKDLQYSLERCITQTKAKEREVESKRATQRFGIDEANENELETIRELEKDIAELYQENQSISLELKKRKLMASSALDLTEVSKI</sequence>
<evidence type="ECO:0000313" key="3">
    <source>
        <dbReference type="EMBL" id="KAK8894968.1"/>
    </source>
</evidence>
<keyword evidence="1" id="KW-0175">Coiled coil</keyword>